<dbReference type="EMBL" id="JAUSZI010000002">
    <property type="protein sequence ID" value="MDQ1027513.1"/>
    <property type="molecule type" value="Genomic_DNA"/>
</dbReference>
<proteinExistence type="predicted"/>
<keyword evidence="2" id="KW-1185">Reference proteome</keyword>
<comment type="caution">
    <text evidence="1">The sequence shown here is derived from an EMBL/GenBank/DDBJ whole genome shotgun (WGS) entry which is preliminary data.</text>
</comment>
<sequence>MPGWVKVSIVVVALLVAAVGYGTSSGSDPSNPPEDLDTCRESYEGVGDGTVDWRGMCDVPGYIESDW</sequence>
<organism evidence="1 2">
    <name type="scientific">Streptomyces umbrinus</name>
    <dbReference type="NCBI Taxonomy" id="67370"/>
    <lineage>
        <taxon>Bacteria</taxon>
        <taxon>Bacillati</taxon>
        <taxon>Actinomycetota</taxon>
        <taxon>Actinomycetes</taxon>
        <taxon>Kitasatosporales</taxon>
        <taxon>Streptomycetaceae</taxon>
        <taxon>Streptomyces</taxon>
        <taxon>Streptomyces phaeochromogenes group</taxon>
    </lineage>
</organism>
<reference evidence="1 2" key="1">
    <citation type="submission" date="2023-07" db="EMBL/GenBank/DDBJ databases">
        <title>Comparative genomics of wheat-associated soil bacteria to identify genetic determinants of phenazine resistance.</title>
        <authorList>
            <person name="Mouncey N."/>
        </authorList>
    </citation>
    <scope>NUCLEOTIDE SEQUENCE [LARGE SCALE GENOMIC DNA]</scope>
    <source>
        <strain evidence="1 2">V2I4</strain>
    </source>
</reference>
<accession>A0ABU0SVC8</accession>
<dbReference type="Proteomes" id="UP001230328">
    <property type="component" value="Unassembled WGS sequence"/>
</dbReference>
<evidence type="ECO:0000313" key="1">
    <source>
        <dbReference type="EMBL" id="MDQ1027513.1"/>
    </source>
</evidence>
<protein>
    <recommendedName>
        <fullName evidence="3">Secreted protein</fullName>
    </recommendedName>
</protein>
<gene>
    <name evidence="1" type="ORF">QF035_005095</name>
</gene>
<name>A0ABU0SVC8_9ACTN</name>
<evidence type="ECO:0000313" key="2">
    <source>
        <dbReference type="Proteomes" id="UP001230328"/>
    </source>
</evidence>
<evidence type="ECO:0008006" key="3">
    <source>
        <dbReference type="Google" id="ProtNLM"/>
    </source>
</evidence>